<reference evidence="3" key="1">
    <citation type="submission" date="2006-10" db="EMBL/GenBank/DDBJ databases">
        <authorList>
            <person name="Amadeo P."/>
            <person name="Zhao Q."/>
            <person name="Wortman J."/>
            <person name="Fraser-Liggett C."/>
            <person name="Carlton J."/>
        </authorList>
    </citation>
    <scope>NUCLEOTIDE SEQUENCE</scope>
    <source>
        <strain evidence="3">G3</strain>
    </source>
</reference>
<evidence type="ECO:0000313" key="3">
    <source>
        <dbReference type="EMBL" id="EAX97722.1"/>
    </source>
</evidence>
<sequence>MSNHQAAIDIAISYYRSLAPFKNEIYIIEDVLLLNNRQGAVIFIATINILYFLFTKLRLPTYSIIALFSIIYLARFYIYKGIRNLSKMFQSRDYEEADDIITIHQISIFAGVGYIFFGKLINYFEESVLNFNLVTVAYVMFALYSLFIITYYLGDTIFLWVLLHCLFLVPIMLYYRIDFKLFQFPFSVEREISIAILKYVEQKEKEEKEQQELKEKEQKEQEQKEKEQKEREQKEKEEREQKEKEQKEQEQREKEQKEKELKENEQKEQEHIEQNTEHKEQTIDQKEQNEHGHEPKIQTQSNEPNTQHVQEEIKGQHPESSHLHSETK</sequence>
<keyword evidence="4" id="KW-1185">Reference proteome</keyword>
<feature type="transmembrane region" description="Helical" evidence="2">
    <location>
        <begin position="157"/>
        <end position="175"/>
    </location>
</feature>
<feature type="transmembrane region" description="Helical" evidence="2">
    <location>
        <begin position="129"/>
        <end position="151"/>
    </location>
</feature>
<feature type="transmembrane region" description="Helical" evidence="2">
    <location>
        <begin position="100"/>
        <end position="117"/>
    </location>
</feature>
<feature type="region of interest" description="Disordered" evidence="1">
    <location>
        <begin position="230"/>
        <end position="328"/>
    </location>
</feature>
<organism evidence="3 4">
    <name type="scientific">Trichomonas vaginalis (strain ATCC PRA-98 / G3)</name>
    <dbReference type="NCBI Taxonomy" id="412133"/>
    <lineage>
        <taxon>Eukaryota</taxon>
        <taxon>Metamonada</taxon>
        <taxon>Parabasalia</taxon>
        <taxon>Trichomonadida</taxon>
        <taxon>Trichomonadidae</taxon>
        <taxon>Trichomonas</taxon>
    </lineage>
</organism>
<dbReference type="InterPro" id="IPR045112">
    <property type="entry name" value="PPAN-like"/>
</dbReference>
<feature type="compositionally biased region" description="Basic and acidic residues" evidence="1">
    <location>
        <begin position="230"/>
        <end position="296"/>
    </location>
</feature>
<dbReference type="AlphaFoldDB" id="A2FBI7"/>
<dbReference type="PANTHER" id="PTHR12661:SF5">
    <property type="entry name" value="SUPPRESSOR OF SWI4 1 HOMOLOG"/>
    <property type="match status" value="1"/>
</dbReference>
<feature type="compositionally biased region" description="Basic and acidic residues" evidence="1">
    <location>
        <begin position="309"/>
        <end position="328"/>
    </location>
</feature>
<dbReference type="VEuPathDB" id="TrichDB:TVAG_168190"/>
<protein>
    <submittedName>
        <fullName evidence="3">Uncharacterized protein</fullName>
    </submittedName>
</protein>
<evidence type="ECO:0000256" key="1">
    <source>
        <dbReference type="SAM" id="MobiDB-lite"/>
    </source>
</evidence>
<accession>A2FBI7</accession>
<dbReference type="EMBL" id="DS113703">
    <property type="protein sequence ID" value="EAX97722.1"/>
    <property type="molecule type" value="Genomic_DNA"/>
</dbReference>
<evidence type="ECO:0000313" key="4">
    <source>
        <dbReference type="Proteomes" id="UP000001542"/>
    </source>
</evidence>
<dbReference type="RefSeq" id="XP_001310652.1">
    <property type="nucleotide sequence ID" value="XM_001310651.1"/>
</dbReference>
<feature type="compositionally biased region" description="Polar residues" evidence="1">
    <location>
        <begin position="297"/>
        <end position="308"/>
    </location>
</feature>
<dbReference type="PANTHER" id="PTHR12661">
    <property type="entry name" value="PETER PAN-RELATED"/>
    <property type="match status" value="1"/>
</dbReference>
<keyword evidence="2" id="KW-1133">Transmembrane helix</keyword>
<dbReference type="KEGG" id="tva:4755510"/>
<keyword evidence="2" id="KW-0812">Transmembrane</keyword>
<feature type="transmembrane region" description="Helical" evidence="2">
    <location>
        <begin position="38"/>
        <end position="54"/>
    </location>
</feature>
<feature type="transmembrane region" description="Helical" evidence="2">
    <location>
        <begin position="61"/>
        <end position="80"/>
    </location>
</feature>
<keyword evidence="2" id="KW-0472">Membrane</keyword>
<dbReference type="Proteomes" id="UP000001542">
    <property type="component" value="Unassembled WGS sequence"/>
</dbReference>
<dbReference type="STRING" id="5722.A2FBI7"/>
<reference evidence="3" key="2">
    <citation type="journal article" date="2007" name="Science">
        <title>Draft genome sequence of the sexually transmitted pathogen Trichomonas vaginalis.</title>
        <authorList>
            <person name="Carlton J.M."/>
            <person name="Hirt R.P."/>
            <person name="Silva J.C."/>
            <person name="Delcher A.L."/>
            <person name="Schatz M."/>
            <person name="Zhao Q."/>
            <person name="Wortman J.R."/>
            <person name="Bidwell S.L."/>
            <person name="Alsmark U.C.M."/>
            <person name="Besteiro S."/>
            <person name="Sicheritz-Ponten T."/>
            <person name="Noel C.J."/>
            <person name="Dacks J.B."/>
            <person name="Foster P.G."/>
            <person name="Simillion C."/>
            <person name="Van de Peer Y."/>
            <person name="Miranda-Saavedra D."/>
            <person name="Barton G.J."/>
            <person name="Westrop G.D."/>
            <person name="Mueller S."/>
            <person name="Dessi D."/>
            <person name="Fiori P.L."/>
            <person name="Ren Q."/>
            <person name="Paulsen I."/>
            <person name="Zhang H."/>
            <person name="Bastida-Corcuera F.D."/>
            <person name="Simoes-Barbosa A."/>
            <person name="Brown M.T."/>
            <person name="Hayes R.D."/>
            <person name="Mukherjee M."/>
            <person name="Okumura C.Y."/>
            <person name="Schneider R."/>
            <person name="Smith A.J."/>
            <person name="Vanacova S."/>
            <person name="Villalvazo M."/>
            <person name="Haas B.J."/>
            <person name="Pertea M."/>
            <person name="Feldblyum T.V."/>
            <person name="Utterback T.R."/>
            <person name="Shu C.L."/>
            <person name="Osoegawa K."/>
            <person name="de Jong P.J."/>
            <person name="Hrdy I."/>
            <person name="Horvathova L."/>
            <person name="Zubacova Z."/>
            <person name="Dolezal P."/>
            <person name="Malik S.B."/>
            <person name="Logsdon J.M. Jr."/>
            <person name="Henze K."/>
            <person name="Gupta A."/>
            <person name="Wang C.C."/>
            <person name="Dunne R.L."/>
            <person name="Upcroft J.A."/>
            <person name="Upcroft P."/>
            <person name="White O."/>
            <person name="Salzberg S.L."/>
            <person name="Tang P."/>
            <person name="Chiu C.-H."/>
            <person name="Lee Y.-S."/>
            <person name="Embley T.M."/>
            <person name="Coombs G.H."/>
            <person name="Mottram J.C."/>
            <person name="Tachezy J."/>
            <person name="Fraser-Liggett C.M."/>
            <person name="Johnson P.J."/>
        </authorList>
    </citation>
    <scope>NUCLEOTIDE SEQUENCE [LARGE SCALE GENOMIC DNA]</scope>
    <source>
        <strain evidence="3">G3</strain>
    </source>
</reference>
<dbReference type="VEuPathDB" id="TrichDB:TVAGG3_0129710"/>
<proteinExistence type="predicted"/>
<dbReference type="InParanoid" id="A2FBI7"/>
<gene>
    <name evidence="3" type="ORF">TVAG_168190</name>
</gene>
<name>A2FBI7_TRIV3</name>
<evidence type="ECO:0000256" key="2">
    <source>
        <dbReference type="SAM" id="Phobius"/>
    </source>
</evidence>